<evidence type="ECO:0000313" key="9">
    <source>
        <dbReference type="EnsemblMetazoa" id="SCAU005868-PA"/>
    </source>
</evidence>
<dbReference type="PANTHER" id="PTHR16140">
    <property type="entry name" value="NON-STRUCTURAL MAINTENANCE OF CHROMOSOMES ELEMENT 4"/>
    <property type="match status" value="1"/>
</dbReference>
<dbReference type="AlphaFoldDB" id="A0A1I8P8Q0"/>
<organism evidence="9 10">
    <name type="scientific">Stomoxys calcitrans</name>
    <name type="common">Stable fly</name>
    <name type="synonym">Conops calcitrans</name>
    <dbReference type="NCBI Taxonomy" id="35570"/>
    <lineage>
        <taxon>Eukaryota</taxon>
        <taxon>Metazoa</taxon>
        <taxon>Ecdysozoa</taxon>
        <taxon>Arthropoda</taxon>
        <taxon>Hexapoda</taxon>
        <taxon>Insecta</taxon>
        <taxon>Pterygota</taxon>
        <taxon>Neoptera</taxon>
        <taxon>Endopterygota</taxon>
        <taxon>Diptera</taxon>
        <taxon>Brachycera</taxon>
        <taxon>Muscomorpha</taxon>
        <taxon>Muscoidea</taxon>
        <taxon>Muscidae</taxon>
        <taxon>Stomoxys</taxon>
    </lineage>
</organism>
<name>A0A1I8P8Q0_STOCA</name>
<dbReference type="Pfam" id="PF08743">
    <property type="entry name" value="Nse4_C"/>
    <property type="match status" value="1"/>
</dbReference>
<comment type="subunit">
    <text evidence="7">Component of the SMC5-SMC6 complex.</text>
</comment>
<keyword evidence="6 7" id="KW-0539">Nucleus</keyword>
<dbReference type="InterPro" id="IPR027786">
    <property type="entry name" value="Nse4/EID"/>
</dbReference>
<dbReference type="GO" id="GO:0005634">
    <property type="term" value="C:nucleus"/>
    <property type="evidence" value="ECO:0007669"/>
    <property type="project" value="UniProtKB-SubCell"/>
</dbReference>
<proteinExistence type="inferred from homology"/>
<protein>
    <recommendedName>
        <fullName evidence="7">Non-structural maintenance of chromosomes element 4</fullName>
    </recommendedName>
</protein>
<keyword evidence="5 7" id="KW-0234">DNA repair</keyword>
<sequence>MNQSATQSTDRKQRYKILYDDLTNLHNTIGVRMVSETCRAVRNIIQTCDDIHREGSIGDKLENPSEVVIDAQIIKSTHESISKLLLANSEFNDGIYQNAISALISHNDTEDWRDITRMAIRCCSTVATKSSMLGAIDIEPKERVVKERQQRKRTVLSQEQRPETINQLKRDDRGAEKVNILLKQVSDLFRANNRQPIPYYQLIIDPHNFMNTVENAFQMAFLARDGNIAIESGIDGNPQVRLASKDEIEMHPDTSQSICSLNMDLCARMIDLYDIKEAMLYVPTDIDEETQLEQIEEEGESD</sequence>
<comment type="subcellular location">
    <subcellularLocation>
        <location evidence="1 7">Nucleus</location>
    </subcellularLocation>
</comment>
<evidence type="ECO:0000256" key="3">
    <source>
        <dbReference type="ARBA" id="ARBA00022763"/>
    </source>
</evidence>
<dbReference type="GO" id="GO:0006281">
    <property type="term" value="P:DNA repair"/>
    <property type="evidence" value="ECO:0007669"/>
    <property type="project" value="UniProtKB-UniRule"/>
</dbReference>
<comment type="function">
    <text evidence="7">Component of the SMC5-SMC6 complex, that promotes sister chromatid alignment after DNA damage and facilitates double-stranded DNA breaks (DSBs) repair via homologous recombination between sister chromatids.</text>
</comment>
<comment type="similarity">
    <text evidence="2 7">Belongs to the NSE4 family.</text>
</comment>
<dbReference type="STRING" id="35570.A0A1I8P8Q0"/>
<dbReference type="EnsemblMetazoa" id="SCAU005868-RA">
    <property type="protein sequence ID" value="SCAU005868-PA"/>
    <property type="gene ID" value="SCAU005868"/>
</dbReference>
<evidence type="ECO:0000256" key="4">
    <source>
        <dbReference type="ARBA" id="ARBA00023172"/>
    </source>
</evidence>
<dbReference type="OrthoDB" id="361242at2759"/>
<dbReference type="GO" id="GO:0030915">
    <property type="term" value="C:Smc5-Smc6 complex"/>
    <property type="evidence" value="ECO:0007669"/>
    <property type="project" value="UniProtKB-UniRule"/>
</dbReference>
<evidence type="ECO:0000256" key="2">
    <source>
        <dbReference type="ARBA" id="ARBA00008997"/>
    </source>
</evidence>
<accession>A0A1I8P8Q0</accession>
<evidence type="ECO:0000259" key="8">
    <source>
        <dbReference type="Pfam" id="PF08743"/>
    </source>
</evidence>
<dbReference type="Proteomes" id="UP000095300">
    <property type="component" value="Unassembled WGS sequence"/>
</dbReference>
<keyword evidence="10" id="KW-1185">Reference proteome</keyword>
<reference evidence="9" key="1">
    <citation type="submission" date="2020-05" db="UniProtKB">
        <authorList>
            <consortium name="EnsemblMetazoa"/>
        </authorList>
    </citation>
    <scope>IDENTIFICATION</scope>
    <source>
        <strain evidence="9">USDA</strain>
    </source>
</reference>
<gene>
    <name evidence="9" type="primary">106088802</name>
</gene>
<dbReference type="GO" id="GO:0006310">
    <property type="term" value="P:DNA recombination"/>
    <property type="evidence" value="ECO:0007669"/>
    <property type="project" value="UniProtKB-UniRule"/>
</dbReference>
<feature type="domain" description="Non-structural maintenance of chromosome element 4 C-terminal" evidence="8">
    <location>
        <begin position="196"/>
        <end position="280"/>
    </location>
</feature>
<dbReference type="KEGG" id="scac:106088802"/>
<dbReference type="InterPro" id="IPR014854">
    <property type="entry name" value="Nse4_C"/>
</dbReference>
<evidence type="ECO:0000313" key="10">
    <source>
        <dbReference type="Proteomes" id="UP000095300"/>
    </source>
</evidence>
<keyword evidence="4 7" id="KW-0233">DNA recombination</keyword>
<evidence type="ECO:0000256" key="5">
    <source>
        <dbReference type="ARBA" id="ARBA00023204"/>
    </source>
</evidence>
<evidence type="ECO:0000256" key="6">
    <source>
        <dbReference type="ARBA" id="ARBA00023242"/>
    </source>
</evidence>
<keyword evidence="3 7" id="KW-0227">DNA damage</keyword>
<dbReference type="PANTHER" id="PTHR16140:SF0">
    <property type="entry name" value="NON-STRUCTURAL MAINTENANCE OF CHROMOSOMES ELEMENT 4"/>
    <property type="match status" value="1"/>
</dbReference>
<evidence type="ECO:0000256" key="7">
    <source>
        <dbReference type="RuleBase" id="RU365071"/>
    </source>
</evidence>
<evidence type="ECO:0000256" key="1">
    <source>
        <dbReference type="ARBA" id="ARBA00004123"/>
    </source>
</evidence>
<dbReference type="VEuPathDB" id="VectorBase:SCAU005868"/>